<accession>A0A1T5HY74</accession>
<proteinExistence type="predicted"/>
<feature type="transmembrane region" description="Helical" evidence="1">
    <location>
        <begin position="9"/>
        <end position="29"/>
    </location>
</feature>
<keyword evidence="1" id="KW-0472">Membrane</keyword>
<keyword evidence="1" id="KW-1133">Transmembrane helix</keyword>
<reference evidence="2 3" key="1">
    <citation type="submission" date="2017-02" db="EMBL/GenBank/DDBJ databases">
        <authorList>
            <person name="Peterson S.W."/>
        </authorList>
    </citation>
    <scope>NUCLEOTIDE SEQUENCE [LARGE SCALE GENOMIC DNA]</scope>
    <source>
        <strain evidence="3">type strain: NCCB 100098</strain>
    </source>
</reference>
<evidence type="ECO:0000256" key="1">
    <source>
        <dbReference type="SAM" id="Phobius"/>
    </source>
</evidence>
<keyword evidence="1" id="KW-0812">Transmembrane</keyword>
<dbReference type="AlphaFoldDB" id="A0A1T5HY74"/>
<gene>
    <name evidence="2" type="ORF">CZ809_01313</name>
</gene>
<sequence>MKNKTDKSLWLIPVSISLLIALLGSIILIPMM</sequence>
<evidence type="ECO:0000313" key="3">
    <source>
        <dbReference type="Proteomes" id="UP000189966"/>
    </source>
</evidence>
<organism evidence="2 3">
    <name type="scientific">Photobacterium piscicola</name>
    <dbReference type="NCBI Taxonomy" id="1378299"/>
    <lineage>
        <taxon>Bacteria</taxon>
        <taxon>Pseudomonadati</taxon>
        <taxon>Pseudomonadota</taxon>
        <taxon>Gammaproteobacteria</taxon>
        <taxon>Vibrionales</taxon>
        <taxon>Vibrionaceae</taxon>
        <taxon>Photobacterium</taxon>
    </lineage>
</organism>
<dbReference type="EMBL" id="FUZI01000002">
    <property type="protein sequence ID" value="SKC31801.1"/>
    <property type="molecule type" value="Genomic_DNA"/>
</dbReference>
<name>A0A1T5HY74_9GAMM</name>
<protein>
    <submittedName>
        <fullName evidence="2">Uncharacterized protein</fullName>
    </submittedName>
</protein>
<dbReference type="Proteomes" id="UP000189966">
    <property type="component" value="Unassembled WGS sequence"/>
</dbReference>
<evidence type="ECO:0000313" key="2">
    <source>
        <dbReference type="EMBL" id="SKC31801.1"/>
    </source>
</evidence>